<keyword evidence="2" id="KW-0812">Transmembrane</keyword>
<dbReference type="AlphaFoldDB" id="A0A7G3UEN3"/>
<keyword evidence="2" id="KW-0472">Membrane</keyword>
<feature type="transmembrane region" description="Helical" evidence="2">
    <location>
        <begin position="223"/>
        <end position="246"/>
    </location>
</feature>
<organism evidence="3 4">
    <name type="scientific">Streptomyces tsukubensis (strain DSM 42081 / NBRC 108919 / NRRL 18488 / 9993)</name>
    <dbReference type="NCBI Taxonomy" id="1114943"/>
    <lineage>
        <taxon>Bacteria</taxon>
        <taxon>Bacillati</taxon>
        <taxon>Actinomycetota</taxon>
        <taxon>Actinomycetes</taxon>
        <taxon>Kitasatosporales</taxon>
        <taxon>Streptomycetaceae</taxon>
        <taxon>Streptomyces</taxon>
    </lineage>
</organism>
<feature type="transmembrane region" description="Helical" evidence="2">
    <location>
        <begin position="115"/>
        <end position="140"/>
    </location>
</feature>
<name>A0A7G3UEN3_STRT9</name>
<feature type="region of interest" description="Disordered" evidence="1">
    <location>
        <begin position="1"/>
        <end position="28"/>
    </location>
</feature>
<reference evidence="3 4" key="1">
    <citation type="journal article" date="2012" name="J. Bacteriol.">
        <title>Draft genome of Streptomyces tsukubaensis NRRL 18488, the producer of the clinically important immunosuppressant tacrolimus (FK506).</title>
        <authorList>
            <person name="Barreiro C."/>
            <person name="Prieto C."/>
            <person name="Sola-Landa A."/>
            <person name="Solera E."/>
            <person name="Martinez-Castro M."/>
            <person name="Perez-Redondo R."/>
            <person name="Garcia-Estrada C."/>
            <person name="Aparicio J.F."/>
            <person name="Fernandez-Martinez L.T."/>
            <person name="Santos-Aberturas J."/>
            <person name="Salehi-Najafabadi Z."/>
            <person name="Rodriguez-Garcia A."/>
            <person name="Tauch A."/>
            <person name="Martin J.F."/>
        </authorList>
    </citation>
    <scope>NUCLEOTIDE SEQUENCE [LARGE SCALE GENOMIC DNA]</scope>
    <source>
        <strain evidence="4">DSM 42081 / NBRC 108919 / NRRL 18488 / 9993</strain>
    </source>
</reference>
<evidence type="ECO:0000313" key="3">
    <source>
        <dbReference type="EMBL" id="QKM67540.1"/>
    </source>
</evidence>
<feature type="compositionally biased region" description="Pro residues" evidence="1">
    <location>
        <begin position="7"/>
        <end position="22"/>
    </location>
</feature>
<evidence type="ECO:0000256" key="1">
    <source>
        <dbReference type="SAM" id="MobiDB-lite"/>
    </source>
</evidence>
<keyword evidence="2" id="KW-1133">Transmembrane helix</keyword>
<feature type="transmembrane region" description="Helical" evidence="2">
    <location>
        <begin position="185"/>
        <end position="211"/>
    </location>
</feature>
<keyword evidence="4" id="KW-1185">Reference proteome</keyword>
<evidence type="ECO:0000313" key="4">
    <source>
        <dbReference type="Proteomes" id="UP000005940"/>
    </source>
</evidence>
<dbReference type="EMBL" id="CP029159">
    <property type="protein sequence ID" value="QKM67540.1"/>
    <property type="molecule type" value="Genomic_DNA"/>
</dbReference>
<feature type="transmembrane region" description="Helical" evidence="2">
    <location>
        <begin position="32"/>
        <end position="53"/>
    </location>
</feature>
<feature type="transmembrane region" description="Helical" evidence="2">
    <location>
        <begin position="253"/>
        <end position="270"/>
    </location>
</feature>
<sequence length="446" mass="47142">MSTLKSPAPPGAAAPPPAGPRPPRSHPLRAELLRGIGPWAGAAVALAVGLTLYEKADSTTDWQSRWSAGAELLRIGSVQFGGPIVLAAGVWQGGRERRRGTLDLRAGAARGPLRQTLVAVAPVVLWPVAAQLLGALAMVLAIRPYAGAGSPYGSVVVTDAVALMSFGVVGFVIGRLVPWRLAPPLLGIAAWVALIGFQYNGGGGAAVLSLLNPADQLDLYGRVPVWWSAPAALLWTGGVGGTVLLLYAARRRALALVPLAAAVLGAAVLMNTGDGLWRDSPALTRQVCTGKDPEICVEAQNRRLLPELTAALSGMHGKLRGVPGAPERWVELPEGVLMPGEARLSPLGWEAFRGRLAEPERYAYGSVTELFGLCSTERPGWERAVDITQAVSDWLAPYTHNWYEPSPGTQRHLTRLKAMTPAESRAYLTRLLASDRCKAPEAVPAP</sequence>
<gene>
    <name evidence="3" type="ORF">STSU_010560</name>
</gene>
<proteinExistence type="predicted"/>
<dbReference type="Proteomes" id="UP000005940">
    <property type="component" value="Chromosome"/>
</dbReference>
<evidence type="ECO:0000256" key="2">
    <source>
        <dbReference type="SAM" id="Phobius"/>
    </source>
</evidence>
<dbReference type="RefSeq" id="WP_130584830.1">
    <property type="nucleotide sequence ID" value="NZ_CP029159.1"/>
</dbReference>
<protein>
    <submittedName>
        <fullName evidence="3">Uncharacterized protein</fullName>
    </submittedName>
</protein>
<feature type="transmembrane region" description="Helical" evidence="2">
    <location>
        <begin position="152"/>
        <end position="173"/>
    </location>
</feature>
<accession>A0A7G3UEN3</accession>